<sequence length="266" mass="30995">MPIVSVVMPVLATPEPLLRQAIQSILDQTLSDWELIIVEDPSDFVCTEVIRSFSDDRIRYVINDQRTGLVRQRNLGLEMAQGQFIAKADSDDISEPQRLQEQFDHLTQNEHIGVVGSHLTIVDSEGQRIGRREYPTDPRDVRRLMRRRNVIAQPAAFFRAELVRRFGGYPDGYPVCQDYAYWSHLAKQGVQLANLQQYLVRYRQHAASIKSTRLRETLDATLRVKDTYWRDEMTLADHGRMLGERLLRHAPASWTQRLFAWMTFRR</sequence>
<dbReference type="AlphaFoldDB" id="A0A5C6B957"/>
<protein>
    <submittedName>
        <fullName evidence="5">Putative glycosyltransferase EpsE</fullName>
        <ecNumber evidence="5">2.4.-.-</ecNumber>
    </submittedName>
</protein>
<comment type="similarity">
    <text evidence="1">Belongs to the glycosyltransferase 2 family.</text>
</comment>
<feature type="domain" description="Glycosyltransferase 2-like" evidence="4">
    <location>
        <begin position="5"/>
        <end position="163"/>
    </location>
</feature>
<dbReference type="InterPro" id="IPR029044">
    <property type="entry name" value="Nucleotide-diphossugar_trans"/>
</dbReference>
<organism evidence="5 6">
    <name type="scientific">Stieleria varia</name>
    <dbReference type="NCBI Taxonomy" id="2528005"/>
    <lineage>
        <taxon>Bacteria</taxon>
        <taxon>Pseudomonadati</taxon>
        <taxon>Planctomycetota</taxon>
        <taxon>Planctomycetia</taxon>
        <taxon>Pirellulales</taxon>
        <taxon>Pirellulaceae</taxon>
        <taxon>Stieleria</taxon>
    </lineage>
</organism>
<reference evidence="5 6" key="1">
    <citation type="submission" date="2019-02" db="EMBL/GenBank/DDBJ databases">
        <title>Deep-cultivation of Planctomycetes and their phenomic and genomic characterization uncovers novel biology.</title>
        <authorList>
            <person name="Wiegand S."/>
            <person name="Jogler M."/>
            <person name="Boedeker C."/>
            <person name="Pinto D."/>
            <person name="Vollmers J."/>
            <person name="Rivas-Marin E."/>
            <person name="Kohn T."/>
            <person name="Peeters S.H."/>
            <person name="Heuer A."/>
            <person name="Rast P."/>
            <person name="Oberbeckmann S."/>
            <person name="Bunk B."/>
            <person name="Jeske O."/>
            <person name="Meyerdierks A."/>
            <person name="Storesund J.E."/>
            <person name="Kallscheuer N."/>
            <person name="Luecker S."/>
            <person name="Lage O.M."/>
            <person name="Pohl T."/>
            <person name="Merkel B.J."/>
            <person name="Hornburger P."/>
            <person name="Mueller R.-W."/>
            <person name="Bruemmer F."/>
            <person name="Labrenz M."/>
            <person name="Spormann A.M."/>
            <person name="Op Den Camp H."/>
            <person name="Overmann J."/>
            <person name="Amann R."/>
            <person name="Jetten M.S.M."/>
            <person name="Mascher T."/>
            <person name="Medema M.H."/>
            <person name="Devos D.P."/>
            <person name="Kaster A.-K."/>
            <person name="Ovreas L."/>
            <person name="Rohde M."/>
            <person name="Galperin M.Y."/>
            <person name="Jogler C."/>
        </authorList>
    </citation>
    <scope>NUCLEOTIDE SEQUENCE [LARGE SCALE GENOMIC DNA]</scope>
    <source>
        <strain evidence="5 6">Pla52n</strain>
    </source>
</reference>
<name>A0A5C6B957_9BACT</name>
<evidence type="ECO:0000313" key="5">
    <source>
        <dbReference type="EMBL" id="TWU07971.1"/>
    </source>
</evidence>
<dbReference type="RefSeq" id="WP_146518095.1">
    <property type="nucleotide sequence ID" value="NZ_CP151726.1"/>
</dbReference>
<dbReference type="OrthoDB" id="9772170at2"/>
<keyword evidence="6" id="KW-1185">Reference proteome</keyword>
<dbReference type="GO" id="GO:0016757">
    <property type="term" value="F:glycosyltransferase activity"/>
    <property type="evidence" value="ECO:0007669"/>
    <property type="project" value="UniProtKB-KW"/>
</dbReference>
<evidence type="ECO:0000256" key="3">
    <source>
        <dbReference type="ARBA" id="ARBA00022679"/>
    </source>
</evidence>
<keyword evidence="3 5" id="KW-0808">Transferase</keyword>
<evidence type="ECO:0000256" key="2">
    <source>
        <dbReference type="ARBA" id="ARBA00022676"/>
    </source>
</evidence>
<comment type="caution">
    <text evidence="5">The sequence shown here is derived from an EMBL/GenBank/DDBJ whole genome shotgun (WGS) entry which is preliminary data.</text>
</comment>
<proteinExistence type="inferred from homology"/>
<dbReference type="InterPro" id="IPR050834">
    <property type="entry name" value="Glycosyltransf_2"/>
</dbReference>
<evidence type="ECO:0000313" key="6">
    <source>
        <dbReference type="Proteomes" id="UP000320176"/>
    </source>
</evidence>
<dbReference type="EMBL" id="SJPN01000001">
    <property type="protein sequence ID" value="TWU07971.1"/>
    <property type="molecule type" value="Genomic_DNA"/>
</dbReference>
<gene>
    <name evidence="5" type="primary">epsE_2</name>
    <name evidence="5" type="ORF">Pla52n_05480</name>
</gene>
<evidence type="ECO:0000256" key="1">
    <source>
        <dbReference type="ARBA" id="ARBA00006739"/>
    </source>
</evidence>
<dbReference type="Gene3D" id="3.90.550.10">
    <property type="entry name" value="Spore Coat Polysaccharide Biosynthesis Protein SpsA, Chain A"/>
    <property type="match status" value="1"/>
</dbReference>
<evidence type="ECO:0000259" key="4">
    <source>
        <dbReference type="Pfam" id="PF00535"/>
    </source>
</evidence>
<dbReference type="SUPFAM" id="SSF53448">
    <property type="entry name" value="Nucleotide-diphospho-sugar transferases"/>
    <property type="match status" value="1"/>
</dbReference>
<dbReference type="PANTHER" id="PTHR43685">
    <property type="entry name" value="GLYCOSYLTRANSFERASE"/>
    <property type="match status" value="1"/>
</dbReference>
<dbReference type="EC" id="2.4.-.-" evidence="5"/>
<dbReference type="Pfam" id="PF00535">
    <property type="entry name" value="Glycos_transf_2"/>
    <property type="match status" value="1"/>
</dbReference>
<accession>A0A5C6B957</accession>
<dbReference type="PANTHER" id="PTHR43685:SF5">
    <property type="entry name" value="GLYCOSYLTRANSFERASE EPSE-RELATED"/>
    <property type="match status" value="1"/>
</dbReference>
<dbReference type="Proteomes" id="UP000320176">
    <property type="component" value="Unassembled WGS sequence"/>
</dbReference>
<keyword evidence="2 5" id="KW-0328">Glycosyltransferase</keyword>
<dbReference type="InterPro" id="IPR001173">
    <property type="entry name" value="Glyco_trans_2-like"/>
</dbReference>